<evidence type="ECO:0000313" key="2">
    <source>
        <dbReference type="EMBL" id="VFR92675.1"/>
    </source>
</evidence>
<protein>
    <submittedName>
        <fullName evidence="2">Uncharacterized protein</fullName>
    </submittedName>
</protein>
<dbReference type="AlphaFoldDB" id="A0A484V1J5"/>
<proteinExistence type="predicted"/>
<reference evidence="2" key="1">
    <citation type="submission" date="2019-03" db="EMBL/GenBank/DDBJ databases">
        <authorList>
            <person name="Danneels B."/>
        </authorList>
    </citation>
    <scope>NUCLEOTIDE SEQUENCE</scope>
</reference>
<feature type="region of interest" description="Disordered" evidence="1">
    <location>
        <begin position="1"/>
        <end position="45"/>
    </location>
</feature>
<dbReference type="EMBL" id="CAADIO010000028">
    <property type="protein sequence ID" value="VFR92675.1"/>
    <property type="molecule type" value="Genomic_DNA"/>
</dbReference>
<name>A0A484V1J5_9ZZZZ</name>
<accession>A0A484V1J5</accession>
<evidence type="ECO:0000256" key="1">
    <source>
        <dbReference type="SAM" id="MobiDB-lite"/>
    </source>
</evidence>
<organism evidence="2">
    <name type="scientific">plant metagenome</name>
    <dbReference type="NCBI Taxonomy" id="1297885"/>
    <lineage>
        <taxon>unclassified sequences</taxon>
        <taxon>metagenomes</taxon>
        <taxon>organismal metagenomes</taxon>
    </lineage>
</organism>
<gene>
    <name evidence="2" type="ORF">RAN3_1034</name>
</gene>
<sequence>MIAAGACGFPDDGPTPRRFAPPPQGGDAGGPAEPAPLRPGSRGNA</sequence>